<dbReference type="Gene3D" id="1.10.287.950">
    <property type="entry name" value="Methyl-accepting chemotaxis protein"/>
    <property type="match status" value="1"/>
</dbReference>
<dbReference type="GO" id="GO:0005886">
    <property type="term" value="C:plasma membrane"/>
    <property type="evidence" value="ECO:0007669"/>
    <property type="project" value="TreeGrafter"/>
</dbReference>
<dbReference type="PANTHER" id="PTHR43531:SF14">
    <property type="entry name" value="METHYL-ACCEPTING CHEMOTAXIS PROTEIN I-RELATED"/>
    <property type="match status" value="1"/>
</dbReference>
<dbReference type="InterPro" id="IPR004090">
    <property type="entry name" value="Chemotax_Me-accpt_rcpt"/>
</dbReference>
<protein>
    <recommendedName>
        <fullName evidence="5">Methyl-accepting transducer domain-containing protein</fullName>
    </recommendedName>
</protein>
<keyword evidence="7" id="KW-1185">Reference proteome</keyword>
<proteinExistence type="inferred from homology"/>
<comment type="caution">
    <text evidence="6">The sequence shown here is derived from an EMBL/GenBank/DDBJ whole genome shotgun (WGS) entry which is preliminary data.</text>
</comment>
<dbReference type="Proteomes" id="UP000475582">
    <property type="component" value="Unassembled WGS sequence"/>
</dbReference>
<reference evidence="6 7" key="1">
    <citation type="submission" date="2019-11" db="EMBL/GenBank/DDBJ databases">
        <title>Type strains purchased from KCTC, JCM and DSMZ.</title>
        <authorList>
            <person name="Lu H."/>
        </authorList>
    </citation>
    <scope>NUCLEOTIDE SEQUENCE [LARGE SCALE GENOMIC DNA]</scope>
    <source>
        <strain evidence="6 7">KCTC 22382</strain>
    </source>
</reference>
<dbReference type="InterPro" id="IPR051310">
    <property type="entry name" value="MCP_chemotaxis"/>
</dbReference>
<keyword evidence="2" id="KW-0488">Methylation</keyword>
<dbReference type="GO" id="GO:0006935">
    <property type="term" value="P:chemotaxis"/>
    <property type="evidence" value="ECO:0007669"/>
    <property type="project" value="InterPro"/>
</dbReference>
<evidence type="ECO:0000259" key="5">
    <source>
        <dbReference type="PROSITE" id="PS50111"/>
    </source>
</evidence>
<accession>A0A6L6PLP4</accession>
<comment type="similarity">
    <text evidence="3">Belongs to the methyl-accepting chemotaxis (MCP) protein family.</text>
</comment>
<gene>
    <name evidence="6" type="ORF">GM676_20155</name>
</gene>
<comment type="subcellular location">
    <subcellularLocation>
        <location evidence="1">Membrane</location>
    </subcellularLocation>
</comment>
<dbReference type="CDD" id="cd19411">
    <property type="entry name" value="MCP2201-like_sensor"/>
    <property type="match status" value="1"/>
</dbReference>
<dbReference type="FunFam" id="1.10.287.950:FF:000001">
    <property type="entry name" value="Methyl-accepting chemotaxis sensory transducer"/>
    <property type="match status" value="1"/>
</dbReference>
<dbReference type="OrthoDB" id="8769044at2"/>
<dbReference type="SUPFAM" id="SSF58104">
    <property type="entry name" value="Methyl-accepting chemotaxis protein (MCP) signaling domain"/>
    <property type="match status" value="1"/>
</dbReference>
<dbReference type="GO" id="GO:0007165">
    <property type="term" value="P:signal transduction"/>
    <property type="evidence" value="ECO:0007669"/>
    <property type="project" value="UniProtKB-KW"/>
</dbReference>
<sequence>MKLSDMKVSNRLAVGFGATLLLLLGVALASWLSIRQTAADTDALLAHHLKTERLVSAWKAIVETNVQRALAAARTHDAVSQKFFEDGIATNSKIAEANQRQLVEILEDPQAKSLLDAAFSQRKVYQDARKRAFAAKAAGDMDKANQIIEQEFIPAGALYVNHMAALVARQQAVIDEIGVNIHNRSVGSAWMITVLSASSIALALLLGWLISRSLLKQLGGEPGYAASITDRIAGGDLTVPVQLASGDRSSLLYSIATMRDRLAAIVSEVRGSTEAVANASDEIASGNLDLSSRTEQQAGSLEETASSMEELTATVKQNTDLARQANQLAASASGVAARGGEVVGGVVSTMESISASSRQIVDIIGVIDGIAFQTNILALNAAVEAARAGEQGRGFAVVAQEVRTLAQRSASAAKDIKHLINASVEKIDSGNALVDEAGKTMEDVVRNIRDVSAIMEQISAASGEQEAGIEQINRAIIEMDGVTQQNASLVEEASAAASALQGQASQLAELVSVFTVDGAQPAGRAHVTPIATARGRATARAAPALPRLRTGTGD</sequence>
<evidence type="ECO:0000313" key="7">
    <source>
        <dbReference type="Proteomes" id="UP000475582"/>
    </source>
</evidence>
<dbReference type="PRINTS" id="PR00260">
    <property type="entry name" value="CHEMTRNSDUCR"/>
</dbReference>
<dbReference type="Pfam" id="PF00015">
    <property type="entry name" value="MCPsignal"/>
    <property type="match status" value="1"/>
</dbReference>
<dbReference type="InterPro" id="IPR004089">
    <property type="entry name" value="MCPsignal_dom"/>
</dbReference>
<evidence type="ECO:0000256" key="3">
    <source>
        <dbReference type="ARBA" id="ARBA00029447"/>
    </source>
</evidence>
<evidence type="ECO:0000256" key="4">
    <source>
        <dbReference type="PROSITE-ProRule" id="PRU00284"/>
    </source>
</evidence>
<dbReference type="SMART" id="SM00283">
    <property type="entry name" value="MA"/>
    <property type="match status" value="1"/>
</dbReference>
<dbReference type="GO" id="GO:0004888">
    <property type="term" value="F:transmembrane signaling receptor activity"/>
    <property type="evidence" value="ECO:0007669"/>
    <property type="project" value="InterPro"/>
</dbReference>
<evidence type="ECO:0000313" key="6">
    <source>
        <dbReference type="EMBL" id="MTV39882.1"/>
    </source>
</evidence>
<organism evidence="6 7">
    <name type="scientific">Duganella radicis</name>
    <dbReference type="NCBI Taxonomy" id="551988"/>
    <lineage>
        <taxon>Bacteria</taxon>
        <taxon>Pseudomonadati</taxon>
        <taxon>Pseudomonadota</taxon>
        <taxon>Betaproteobacteria</taxon>
        <taxon>Burkholderiales</taxon>
        <taxon>Oxalobacteraceae</taxon>
        <taxon>Telluria group</taxon>
        <taxon>Duganella</taxon>
    </lineage>
</organism>
<dbReference type="InterPro" id="IPR024478">
    <property type="entry name" value="HlyB_4HB_MCP"/>
</dbReference>
<dbReference type="CDD" id="cd11386">
    <property type="entry name" value="MCP_signal"/>
    <property type="match status" value="1"/>
</dbReference>
<dbReference type="EMBL" id="WNKY01000025">
    <property type="protein sequence ID" value="MTV39882.1"/>
    <property type="molecule type" value="Genomic_DNA"/>
</dbReference>
<keyword evidence="4" id="KW-0807">Transducer</keyword>
<evidence type="ECO:0000256" key="1">
    <source>
        <dbReference type="ARBA" id="ARBA00004370"/>
    </source>
</evidence>
<dbReference type="InterPro" id="IPR047347">
    <property type="entry name" value="YvaQ-like_sensor"/>
</dbReference>
<dbReference type="RefSeq" id="WP_155465683.1">
    <property type="nucleotide sequence ID" value="NZ_WNKY01000025.1"/>
</dbReference>
<dbReference type="PROSITE" id="PS50111">
    <property type="entry name" value="CHEMOTAXIS_TRANSDUC_2"/>
    <property type="match status" value="1"/>
</dbReference>
<name>A0A6L6PLP4_9BURK</name>
<dbReference type="Pfam" id="PF12729">
    <property type="entry name" value="4HB_MCP_1"/>
    <property type="match status" value="1"/>
</dbReference>
<dbReference type="AlphaFoldDB" id="A0A6L6PLP4"/>
<dbReference type="PANTHER" id="PTHR43531">
    <property type="entry name" value="PROTEIN ICFG"/>
    <property type="match status" value="1"/>
</dbReference>
<feature type="domain" description="Methyl-accepting transducer" evidence="5">
    <location>
        <begin position="272"/>
        <end position="501"/>
    </location>
</feature>
<evidence type="ECO:0000256" key="2">
    <source>
        <dbReference type="ARBA" id="ARBA00022481"/>
    </source>
</evidence>